<sequence length="474" mass="52371">MKLTKIALLTIAAFSSTAWAHGYVEAPQSRGYACKTGLNSDCGAVQWEPQSIEGPDGFPLAGPVDGKLASAGLVQFSELDAQTSTRWSKTPIKSGKQTIRWNFTANHVTREWRYYITKPNWDQNAPLTRDAFELTPFAVHSGDMQQPPKQFSHDIVLPERSGYHVILAVWEVGDTVNSFYNMIDVMFDDDSSEIPDFGWANVGTIYPSVNLSVGDKVKTRVFDAQGERHALSTTLTIASNEQGEKNQWAYALSKAINSSQTLYQAGQKDAQGNINPAYGQNTVYAKKDSGLERVEIEIIKDESALPLDLELSCLQESYTLSEGKASISFDVRAVGDLAIQATIYNHGGVAQAFTAFDLQDSTRNVTLAVQDAQAGHHRLVVKASNKEQKVLQKSADFMLKAEETGEPSGEYEFTFPQSIKSYVAGTTVLQPKNGKVYECKPFPYSGYCTQWSETATHYEPGVGSHWQDAWIEKK</sequence>
<gene>
    <name evidence="9" type="primary">gbpA</name>
    <name evidence="9" type="ORF">J2R62_00330</name>
</gene>
<protein>
    <submittedName>
        <fullName evidence="9">N-acetylglucosamine-binding protein GbpA</fullName>
    </submittedName>
</protein>
<organism evidence="9 10">
    <name type="scientific">Plesiomonas shigelloides</name>
    <name type="common">Aeromonas shigelloides</name>
    <dbReference type="NCBI Taxonomy" id="703"/>
    <lineage>
        <taxon>Bacteria</taxon>
        <taxon>Pseudomonadati</taxon>
        <taxon>Pseudomonadota</taxon>
        <taxon>Gammaproteobacteria</taxon>
        <taxon>Enterobacterales</taxon>
        <taxon>Enterobacteriaceae</taxon>
        <taxon>Plesiomonas</taxon>
    </lineage>
</organism>
<dbReference type="Pfam" id="PF18416">
    <property type="entry name" value="GbpA_2"/>
    <property type="match status" value="1"/>
</dbReference>
<dbReference type="SUPFAM" id="SSF81296">
    <property type="entry name" value="E set domains"/>
    <property type="match status" value="1"/>
</dbReference>
<accession>A0A8I1W2G1</accession>
<dbReference type="GO" id="GO:0008061">
    <property type="term" value="F:chitin binding"/>
    <property type="evidence" value="ECO:0007669"/>
    <property type="project" value="UniProtKB-KW"/>
</dbReference>
<name>A0A8I1W2G1_PLESH</name>
<dbReference type="InterPro" id="IPR041029">
    <property type="entry name" value="GbpA_2"/>
</dbReference>
<evidence type="ECO:0000256" key="3">
    <source>
        <dbReference type="ARBA" id="ARBA00022669"/>
    </source>
</evidence>
<dbReference type="RefSeq" id="WP_207541383.1">
    <property type="nucleotide sequence ID" value="NZ_JAFNAA010000001.1"/>
</dbReference>
<comment type="subcellular location">
    <subcellularLocation>
        <location evidence="1">Secreted</location>
    </subcellularLocation>
</comment>
<keyword evidence="2" id="KW-0964">Secreted</keyword>
<evidence type="ECO:0000313" key="9">
    <source>
        <dbReference type="EMBL" id="MBO1106679.1"/>
    </source>
</evidence>
<feature type="domain" description="N-acetylglucosamine binding protein A" evidence="7">
    <location>
        <begin position="199"/>
        <end position="297"/>
    </location>
</feature>
<dbReference type="AlphaFoldDB" id="A0A8I1W2G1"/>
<evidence type="ECO:0000256" key="1">
    <source>
        <dbReference type="ARBA" id="ARBA00004613"/>
    </source>
</evidence>
<dbReference type="InterPro" id="IPR054063">
    <property type="entry name" value="GbpA_D3"/>
</dbReference>
<evidence type="ECO:0000259" key="8">
    <source>
        <dbReference type="Pfam" id="PF21868"/>
    </source>
</evidence>
<dbReference type="FunFam" id="2.70.50.50:FF:000001">
    <property type="entry name" value="Chitin-binding protein"/>
    <property type="match status" value="1"/>
</dbReference>
<dbReference type="PANTHER" id="PTHR34823:SF1">
    <property type="entry name" value="CHITIN-BINDING TYPE-4 DOMAIN-CONTAINING PROTEIN"/>
    <property type="match status" value="1"/>
</dbReference>
<evidence type="ECO:0000256" key="2">
    <source>
        <dbReference type="ARBA" id="ARBA00022525"/>
    </source>
</evidence>
<reference evidence="9" key="1">
    <citation type="submission" date="2021-03" db="EMBL/GenBank/DDBJ databases">
        <title>Plesiomonas shigelloides zfcc0051, isolated from zebrafish feces.</title>
        <authorList>
            <person name="Vanderhoek Z."/>
            <person name="Gaulke C."/>
        </authorList>
    </citation>
    <scope>NUCLEOTIDE SEQUENCE</scope>
    <source>
        <strain evidence="9">Zfcc0051</strain>
    </source>
</reference>
<evidence type="ECO:0000259" key="6">
    <source>
        <dbReference type="Pfam" id="PF03067"/>
    </source>
</evidence>
<dbReference type="InterPro" id="IPR051024">
    <property type="entry name" value="GlcNAc_Chitin_IntDeg"/>
</dbReference>
<dbReference type="Gene3D" id="3.30.70.2150">
    <property type="match status" value="1"/>
</dbReference>
<dbReference type="CDD" id="cd21177">
    <property type="entry name" value="LPMO_AA10"/>
    <property type="match status" value="1"/>
</dbReference>
<dbReference type="Pfam" id="PF21868">
    <property type="entry name" value="GbpA_D3"/>
    <property type="match status" value="1"/>
</dbReference>
<evidence type="ECO:0000256" key="4">
    <source>
        <dbReference type="ARBA" id="ARBA00022729"/>
    </source>
</evidence>
<evidence type="ECO:0000259" key="7">
    <source>
        <dbReference type="Pfam" id="PF18416"/>
    </source>
</evidence>
<dbReference type="Proteomes" id="UP000664658">
    <property type="component" value="Unassembled WGS sequence"/>
</dbReference>
<keyword evidence="4 5" id="KW-0732">Signal</keyword>
<dbReference type="NCBIfam" id="NF009690">
    <property type="entry name" value="PRK13211.1"/>
    <property type="match status" value="1"/>
</dbReference>
<dbReference type="PANTHER" id="PTHR34823">
    <property type="entry name" value="GLCNAC-BINDING PROTEIN A"/>
    <property type="match status" value="1"/>
</dbReference>
<feature type="chain" id="PRO_5034036939" evidence="5">
    <location>
        <begin position="21"/>
        <end position="474"/>
    </location>
</feature>
<feature type="signal peptide" evidence="5">
    <location>
        <begin position="1"/>
        <end position="20"/>
    </location>
</feature>
<dbReference type="InterPro" id="IPR004302">
    <property type="entry name" value="Cellulose/chitin-bd_N"/>
</dbReference>
<dbReference type="GO" id="GO:0005576">
    <property type="term" value="C:extracellular region"/>
    <property type="evidence" value="ECO:0007669"/>
    <property type="project" value="UniProtKB-SubCell"/>
</dbReference>
<dbReference type="EMBL" id="JAFNAA010000001">
    <property type="protein sequence ID" value="MBO1106679.1"/>
    <property type="molecule type" value="Genomic_DNA"/>
</dbReference>
<evidence type="ECO:0000313" key="10">
    <source>
        <dbReference type="Proteomes" id="UP000664658"/>
    </source>
</evidence>
<comment type="caution">
    <text evidence="9">The sequence shown here is derived from an EMBL/GenBank/DDBJ whole genome shotgun (WGS) entry which is preliminary data.</text>
</comment>
<dbReference type="InterPro" id="IPR014756">
    <property type="entry name" value="Ig_E-set"/>
</dbReference>
<dbReference type="Gene3D" id="2.70.50.50">
    <property type="entry name" value="chitin-binding protein cbp21"/>
    <property type="match status" value="1"/>
</dbReference>
<feature type="domain" description="Chitin-binding type-4" evidence="6">
    <location>
        <begin position="21"/>
        <end position="185"/>
    </location>
</feature>
<dbReference type="Pfam" id="PF03067">
    <property type="entry name" value="LPMO_10"/>
    <property type="match status" value="1"/>
</dbReference>
<proteinExistence type="predicted"/>
<evidence type="ECO:0000256" key="5">
    <source>
        <dbReference type="SAM" id="SignalP"/>
    </source>
</evidence>
<feature type="domain" description="GlcNAc-binding protein A third" evidence="8">
    <location>
        <begin position="308"/>
        <end position="399"/>
    </location>
</feature>
<dbReference type="Gene3D" id="2.60.40.2550">
    <property type="match status" value="1"/>
</dbReference>
<keyword evidence="3" id="KW-0147">Chitin-binding</keyword>